<evidence type="ECO:0000313" key="2">
    <source>
        <dbReference type="Proteomes" id="UP000066049"/>
    </source>
</evidence>
<reference evidence="2" key="1">
    <citation type="submission" date="2015-08" db="EMBL/GenBank/DDBJ databases">
        <title>Comparative genomics of the Campylobacter concisus group.</title>
        <authorList>
            <person name="Miller W.G."/>
            <person name="Yee E."/>
            <person name="Chapman M.H."/>
            <person name="Huynh S."/>
            <person name="Bono J.L."/>
            <person name="On S.L.W."/>
            <person name="St Leger J."/>
            <person name="Foster G."/>
            <person name="Parker C.T."/>
        </authorList>
    </citation>
    <scope>NUCLEOTIDE SEQUENCE [LARGE SCALE GENOMIC DNA]</scope>
    <source>
        <strain evidence="2">ATCC 33237</strain>
    </source>
</reference>
<proteinExistence type="predicted"/>
<evidence type="ECO:0000313" key="1">
    <source>
        <dbReference type="EMBL" id="ALF47385.1"/>
    </source>
</evidence>
<dbReference type="GeneID" id="28662370"/>
<name>A0A0M4SB31_9BACT</name>
<evidence type="ECO:0008006" key="3">
    <source>
        <dbReference type="Google" id="ProtNLM"/>
    </source>
</evidence>
<protein>
    <recommendedName>
        <fullName evidence="3">Hydrogenase-4 component G</fullName>
    </recommendedName>
</protein>
<sequence length="195" mass="21015">MKISQIANSYNSSSIKENVKSEISLHKEEKGISKKESEITNLTAKDISNSYFFQYQKEIVKSSSSNLLAQGSLSFNAPKNLSEILSGLDLASTGYNGKSLNELSSDEANDLISENGFFGIANTVDRIASFVLNGAGDDVEKLKAGREGVAKGFEDAKKIWGGELPEISQKTIEKTLESLDKKIAELGGNVLNVSA</sequence>
<dbReference type="EMBL" id="CP012541">
    <property type="protein sequence ID" value="ALF47385.1"/>
    <property type="molecule type" value="Genomic_DNA"/>
</dbReference>
<organism evidence="1 2">
    <name type="scientific">Campylobacter concisus</name>
    <dbReference type="NCBI Taxonomy" id="199"/>
    <lineage>
        <taxon>Bacteria</taxon>
        <taxon>Pseudomonadati</taxon>
        <taxon>Campylobacterota</taxon>
        <taxon>Epsilonproteobacteria</taxon>
        <taxon>Campylobacterales</taxon>
        <taxon>Campylobacteraceae</taxon>
        <taxon>Campylobacter</taxon>
    </lineage>
</organism>
<dbReference type="RefSeq" id="WP_054196412.1">
    <property type="nucleotide sequence ID" value="NZ_CABMKQ010000014.1"/>
</dbReference>
<dbReference type="PATRIC" id="fig|199.248.peg.721"/>
<dbReference type="AlphaFoldDB" id="A0A0M4SB31"/>
<accession>A0A0M4SB31</accession>
<gene>
    <name evidence="1" type="ORF">CCON33237_0696</name>
</gene>
<dbReference type="Proteomes" id="UP000066049">
    <property type="component" value="Chromosome"/>
</dbReference>
<dbReference type="KEGG" id="ccoc:CCON33237_0696"/>